<dbReference type="HOGENOM" id="CLU_171854_6_2_6"/>
<accession>Q3KIL2</accession>
<reference evidence="2 3" key="1">
    <citation type="journal article" date="2009" name="Genome Biol.">
        <title>Genomic and genetic analyses of diversity and plant interactions of Pseudomonas fluorescens.</title>
        <authorList>
            <person name="Silby M.W."/>
            <person name="Cerdeno-Tarraga A.M."/>
            <person name="Vernikos G.S."/>
            <person name="Giddens S.R."/>
            <person name="Jackson R.W."/>
            <person name="Preston G.M."/>
            <person name="Zhang X.X."/>
            <person name="Moon C.D."/>
            <person name="Gehrig S.M."/>
            <person name="Godfrey S.A."/>
            <person name="Knight C.G."/>
            <person name="Malone J.G."/>
            <person name="Robinson Z."/>
            <person name="Spiers A.J."/>
            <person name="Harris S."/>
            <person name="Challis G.L."/>
            <person name="Yaxley A.M."/>
            <person name="Harris D."/>
            <person name="Seeger K."/>
            <person name="Murphy L."/>
            <person name="Rutter S."/>
            <person name="Squares R."/>
            <person name="Quail M.A."/>
            <person name="Saunders E."/>
            <person name="Mavromatis K."/>
            <person name="Brettin T.S."/>
            <person name="Bentley S.D."/>
            <person name="Hothersall J."/>
            <person name="Stephens E."/>
            <person name="Thomas C.M."/>
            <person name="Parkhill J."/>
            <person name="Levy S.B."/>
            <person name="Rainey P.B."/>
            <person name="Thomson N.R."/>
        </authorList>
    </citation>
    <scope>NUCLEOTIDE SEQUENCE [LARGE SCALE GENOMIC DNA]</scope>
    <source>
        <strain evidence="2 3">Pf0-1</strain>
    </source>
</reference>
<organism evidence="2 3">
    <name type="scientific">Pseudomonas fluorescens (strain Pf0-1)</name>
    <dbReference type="NCBI Taxonomy" id="205922"/>
    <lineage>
        <taxon>Bacteria</taxon>
        <taxon>Pseudomonadati</taxon>
        <taxon>Pseudomonadota</taxon>
        <taxon>Gammaproteobacteria</taxon>
        <taxon>Pseudomonadales</taxon>
        <taxon>Pseudomonadaceae</taxon>
        <taxon>Pseudomonas</taxon>
    </lineage>
</organism>
<keyword evidence="1" id="KW-0472">Membrane</keyword>
<protein>
    <submittedName>
        <fullName evidence="2">Putative Flp/Fap pilin component</fullName>
    </submittedName>
</protein>
<dbReference type="AlphaFoldDB" id="Q3KIL2"/>
<gene>
    <name evidence="2" type="ordered locus">Pfl01_0650</name>
</gene>
<feature type="transmembrane region" description="Helical" evidence="1">
    <location>
        <begin position="48"/>
        <end position="74"/>
    </location>
</feature>
<keyword evidence="1" id="KW-1133">Transmembrane helix</keyword>
<dbReference type="Pfam" id="PF04964">
    <property type="entry name" value="Flp_Fap"/>
    <property type="match status" value="1"/>
</dbReference>
<evidence type="ECO:0000313" key="2">
    <source>
        <dbReference type="EMBL" id="ABA72394.1"/>
    </source>
</evidence>
<dbReference type="EMBL" id="CP000094">
    <property type="protein sequence ID" value="ABA72394.1"/>
    <property type="molecule type" value="Genomic_DNA"/>
</dbReference>
<evidence type="ECO:0000313" key="3">
    <source>
        <dbReference type="Proteomes" id="UP000002704"/>
    </source>
</evidence>
<name>Q3KIL2_PSEPF</name>
<dbReference type="InterPro" id="IPR007047">
    <property type="entry name" value="Flp_Fap"/>
</dbReference>
<sequence>MLRTHNTRCLQGESVMSFAKKTVQTIKSQITFYKGLVKDTEGASGIEYAIIAGMVAVALAAFVTPISTAITTMFNTIQAAL</sequence>
<proteinExistence type="predicted"/>
<dbReference type="Proteomes" id="UP000002704">
    <property type="component" value="Chromosome"/>
</dbReference>
<evidence type="ECO:0000256" key="1">
    <source>
        <dbReference type="SAM" id="Phobius"/>
    </source>
</evidence>
<keyword evidence="1" id="KW-0812">Transmembrane</keyword>
<dbReference type="KEGG" id="pfo:Pfl01_0650"/>
<dbReference type="eggNOG" id="COG3847">
    <property type="taxonomic scope" value="Bacteria"/>
</dbReference>